<evidence type="ECO:0000313" key="3">
    <source>
        <dbReference type="Proteomes" id="UP001341840"/>
    </source>
</evidence>
<proteinExistence type="predicted"/>
<name>A0ABU6R576_9FABA</name>
<dbReference type="EMBL" id="JASCZI010030225">
    <property type="protein sequence ID" value="MED6118963.1"/>
    <property type="molecule type" value="Genomic_DNA"/>
</dbReference>
<gene>
    <name evidence="2" type="ORF">PIB30_007853</name>
</gene>
<feature type="region of interest" description="Disordered" evidence="1">
    <location>
        <begin position="105"/>
        <end position="128"/>
    </location>
</feature>
<accession>A0ABU6R576</accession>
<protein>
    <submittedName>
        <fullName evidence="2">Uncharacterized protein</fullName>
    </submittedName>
</protein>
<evidence type="ECO:0000256" key="1">
    <source>
        <dbReference type="SAM" id="MobiDB-lite"/>
    </source>
</evidence>
<comment type="caution">
    <text evidence="2">The sequence shown here is derived from an EMBL/GenBank/DDBJ whole genome shotgun (WGS) entry which is preliminary data.</text>
</comment>
<dbReference type="Proteomes" id="UP001341840">
    <property type="component" value="Unassembled WGS sequence"/>
</dbReference>
<reference evidence="2 3" key="1">
    <citation type="journal article" date="2023" name="Plants (Basel)">
        <title>Bridging the Gap: Combining Genomics and Transcriptomics Approaches to Understand Stylosanthes scabra, an Orphan Legume from the Brazilian Caatinga.</title>
        <authorList>
            <person name="Ferreira-Neto J.R.C."/>
            <person name="da Silva M.D."/>
            <person name="Binneck E."/>
            <person name="de Melo N.F."/>
            <person name="da Silva R.H."/>
            <person name="de Melo A.L.T.M."/>
            <person name="Pandolfi V."/>
            <person name="Bustamante F.O."/>
            <person name="Brasileiro-Vidal A.C."/>
            <person name="Benko-Iseppon A.M."/>
        </authorList>
    </citation>
    <scope>NUCLEOTIDE SEQUENCE [LARGE SCALE GENOMIC DNA]</scope>
    <source>
        <tissue evidence="2">Leaves</tissue>
    </source>
</reference>
<sequence length="175" mass="20138">MRLAMLLTTTNPSILFPINKTFSLIPPLSSFNYTLQRLDHPHHRRHHPTLSIPSDAVTIRTAMLPLVKCTMTKSTPISCKGPWQQRNSVSEKKVPKLGHEWTHRHKARLRSKDGFREQKKKVKQGSRYKAVVDRECPADEVVRGDRNTRDQRRWRCRRLVVWKVVTAGISSGGGI</sequence>
<evidence type="ECO:0000313" key="2">
    <source>
        <dbReference type="EMBL" id="MED6118963.1"/>
    </source>
</evidence>
<organism evidence="2 3">
    <name type="scientific">Stylosanthes scabra</name>
    <dbReference type="NCBI Taxonomy" id="79078"/>
    <lineage>
        <taxon>Eukaryota</taxon>
        <taxon>Viridiplantae</taxon>
        <taxon>Streptophyta</taxon>
        <taxon>Embryophyta</taxon>
        <taxon>Tracheophyta</taxon>
        <taxon>Spermatophyta</taxon>
        <taxon>Magnoliopsida</taxon>
        <taxon>eudicotyledons</taxon>
        <taxon>Gunneridae</taxon>
        <taxon>Pentapetalae</taxon>
        <taxon>rosids</taxon>
        <taxon>fabids</taxon>
        <taxon>Fabales</taxon>
        <taxon>Fabaceae</taxon>
        <taxon>Papilionoideae</taxon>
        <taxon>50 kb inversion clade</taxon>
        <taxon>dalbergioids sensu lato</taxon>
        <taxon>Dalbergieae</taxon>
        <taxon>Pterocarpus clade</taxon>
        <taxon>Stylosanthes</taxon>
    </lineage>
</organism>
<keyword evidence="3" id="KW-1185">Reference proteome</keyword>